<dbReference type="GO" id="GO:0008270">
    <property type="term" value="F:zinc ion binding"/>
    <property type="evidence" value="ECO:0007669"/>
    <property type="project" value="InterPro"/>
</dbReference>
<dbReference type="Proteomes" id="UP000297814">
    <property type="component" value="Unassembled WGS sequence"/>
</dbReference>
<reference evidence="8 9" key="1">
    <citation type="submission" date="2017-12" db="EMBL/GenBank/DDBJ databases">
        <title>Comparative genomics of Botrytis spp.</title>
        <authorList>
            <person name="Valero-Jimenez C.A."/>
            <person name="Tapia P."/>
            <person name="Veloso J."/>
            <person name="Silva-Moreno E."/>
            <person name="Staats M."/>
            <person name="Valdes J.H."/>
            <person name="Van Kan J.A.L."/>
        </authorList>
    </citation>
    <scope>NUCLEOTIDE SEQUENCE [LARGE SCALE GENOMIC DNA]</scope>
    <source>
        <strain evidence="8 9">Bh0001</strain>
    </source>
</reference>
<name>A0A4Z1GN67_9HELO</name>
<feature type="domain" description="Zn(2)-C6 fungal-type" evidence="7">
    <location>
        <begin position="43"/>
        <end position="72"/>
    </location>
</feature>
<evidence type="ECO:0000256" key="4">
    <source>
        <dbReference type="ARBA" id="ARBA00023163"/>
    </source>
</evidence>
<dbReference type="InterPro" id="IPR007219">
    <property type="entry name" value="XnlR_reg_dom"/>
</dbReference>
<dbReference type="SUPFAM" id="SSF57701">
    <property type="entry name" value="Zn2/Cys6 DNA-binding domain"/>
    <property type="match status" value="1"/>
</dbReference>
<dbReference type="GO" id="GO:0005634">
    <property type="term" value="C:nucleus"/>
    <property type="evidence" value="ECO:0007669"/>
    <property type="project" value="UniProtKB-SubCell"/>
</dbReference>
<dbReference type="AlphaFoldDB" id="A0A4Z1GN67"/>
<dbReference type="Pfam" id="PF04082">
    <property type="entry name" value="Fungal_trans"/>
    <property type="match status" value="1"/>
</dbReference>
<dbReference type="InterPro" id="IPR036864">
    <property type="entry name" value="Zn2-C6_fun-type_DNA-bd_sf"/>
</dbReference>
<feature type="region of interest" description="Disordered" evidence="6">
    <location>
        <begin position="150"/>
        <end position="174"/>
    </location>
</feature>
<dbReference type="CDD" id="cd00067">
    <property type="entry name" value="GAL4"/>
    <property type="match status" value="1"/>
</dbReference>
<evidence type="ECO:0000256" key="3">
    <source>
        <dbReference type="ARBA" id="ARBA00023015"/>
    </source>
</evidence>
<evidence type="ECO:0000256" key="5">
    <source>
        <dbReference type="ARBA" id="ARBA00023242"/>
    </source>
</evidence>
<keyword evidence="2" id="KW-0479">Metal-binding</keyword>
<dbReference type="PANTHER" id="PTHR47338">
    <property type="entry name" value="ZN(II)2CYS6 TRANSCRIPTION FACTOR (EUROFUNG)-RELATED"/>
    <property type="match status" value="1"/>
</dbReference>
<dbReference type="SMART" id="SM00906">
    <property type="entry name" value="Fungal_trans"/>
    <property type="match status" value="1"/>
</dbReference>
<keyword evidence="3" id="KW-0805">Transcription regulation</keyword>
<dbReference type="EMBL" id="PQXK01000111">
    <property type="protein sequence ID" value="TGO36902.1"/>
    <property type="molecule type" value="Genomic_DNA"/>
</dbReference>
<comment type="caution">
    <text evidence="8">The sequence shown here is derived from an EMBL/GenBank/DDBJ whole genome shotgun (WGS) entry which is preliminary data.</text>
</comment>
<evidence type="ECO:0000259" key="7">
    <source>
        <dbReference type="PROSITE" id="PS50048"/>
    </source>
</evidence>
<evidence type="ECO:0000313" key="9">
    <source>
        <dbReference type="Proteomes" id="UP000297814"/>
    </source>
</evidence>
<accession>A0A4Z1GN67</accession>
<feature type="compositionally biased region" description="Basic and acidic residues" evidence="6">
    <location>
        <begin position="806"/>
        <end position="817"/>
    </location>
</feature>
<feature type="region of interest" description="Disordered" evidence="6">
    <location>
        <begin position="1"/>
        <end position="40"/>
    </location>
</feature>
<feature type="compositionally biased region" description="Polar residues" evidence="6">
    <location>
        <begin position="157"/>
        <end position="168"/>
    </location>
</feature>
<keyword evidence="4" id="KW-0804">Transcription</keyword>
<evidence type="ECO:0000256" key="2">
    <source>
        <dbReference type="ARBA" id="ARBA00022723"/>
    </source>
</evidence>
<sequence length="817" mass="91294">MAKEMHDEGVAAVRSKDRPKDGGNVSDQVHNGCRESKNSEFPACQSCRKKKAKCSRQQPCAQCEQTNIECVYDDKKVRPGLRTGAVESLSQRVAALESMFLGQGLLLQPLLERALSLQSPASASADHADTSNNSESLVDRVENFKAVLSSTSTNNTEQTQLNGDLQSQHKAKRRRIDDPFSLPSTKLRVANSESYDLGWTELPPNDLMDDLVEIYFANIHPWIPILHVRNFRQEMNDSIDRPRLKIIFHAIVSICVRFSTDLRLNDPELRARCAMRSRQTVILESMENFSVQNLQAMVIIAFDTIGSGRGPSAWSIIGSMTRTVEQLQLSVEDEGNSSFKEGAEFLIRRMAFLDAPKTWLESEERRRVFWNVFLMDRFCSVATGWNKSLTDADVRRRLPAEGALWEAGREVQTPYFGVADQPSSARVPSHVIPTTPRSIGDPEVESIGGFAYCIEATESLSLVTNFFLQHAVNVSNVQEVQMWLMRFKELDLRLIQWKLFLPLKWREASVLNADGVMDPNLTLAHITHNTSVILLHQGIAYPSPQWRSCPIRLPSDSSASTCITAASEVSTIVQNFLLHSTTLTNPQFAFCIFMSARVLHAHARYHNVPLSSDFSVLVSSLHEIARRFSGPHNTTSENLASRFASRLIRAEISVSGTISGPSLDIRQTAYSNPTVPGSPNAVLEDFGNHSPDSISLAFPPLPPSFQYTKNDWSQLATSTTDDDLNRGIYPELSQPTIPAHMQAQVAFRKPSLQPHTDEEAADISPGHSEQQNQPWTTLDPFEELGRIFNDPYPSLQRISTFTGEQKGNRSREDGNNV</sequence>
<dbReference type="InterPro" id="IPR001138">
    <property type="entry name" value="Zn2Cys6_DnaBD"/>
</dbReference>
<feature type="compositionally biased region" description="Basic and acidic residues" evidence="6">
    <location>
        <begin position="1"/>
        <end position="21"/>
    </location>
</feature>
<evidence type="ECO:0000256" key="1">
    <source>
        <dbReference type="ARBA" id="ARBA00004123"/>
    </source>
</evidence>
<dbReference type="PROSITE" id="PS00463">
    <property type="entry name" value="ZN2_CY6_FUNGAL_1"/>
    <property type="match status" value="1"/>
</dbReference>
<dbReference type="PROSITE" id="PS50048">
    <property type="entry name" value="ZN2_CY6_FUNGAL_2"/>
    <property type="match status" value="1"/>
</dbReference>
<dbReference type="Pfam" id="PF00172">
    <property type="entry name" value="Zn_clus"/>
    <property type="match status" value="1"/>
</dbReference>
<dbReference type="PANTHER" id="PTHR47338:SF23">
    <property type="entry name" value="ZN(II)2CYS6 TRANSCRIPTION FACTOR (EUROFUNG)"/>
    <property type="match status" value="1"/>
</dbReference>
<organism evidence="8 9">
    <name type="scientific">Botrytis hyacinthi</name>
    <dbReference type="NCBI Taxonomy" id="278943"/>
    <lineage>
        <taxon>Eukaryota</taxon>
        <taxon>Fungi</taxon>
        <taxon>Dikarya</taxon>
        <taxon>Ascomycota</taxon>
        <taxon>Pezizomycotina</taxon>
        <taxon>Leotiomycetes</taxon>
        <taxon>Helotiales</taxon>
        <taxon>Sclerotiniaceae</taxon>
        <taxon>Botrytis</taxon>
    </lineage>
</organism>
<protein>
    <recommendedName>
        <fullName evidence="7">Zn(2)-C6 fungal-type domain-containing protein</fullName>
    </recommendedName>
</protein>
<gene>
    <name evidence="8" type="ORF">BHYA_0111g00020</name>
</gene>
<dbReference type="InterPro" id="IPR050815">
    <property type="entry name" value="TF_fung"/>
</dbReference>
<proteinExistence type="predicted"/>
<evidence type="ECO:0000313" key="8">
    <source>
        <dbReference type="EMBL" id="TGO36902.1"/>
    </source>
</evidence>
<dbReference type="GO" id="GO:0000981">
    <property type="term" value="F:DNA-binding transcription factor activity, RNA polymerase II-specific"/>
    <property type="evidence" value="ECO:0007669"/>
    <property type="project" value="InterPro"/>
</dbReference>
<feature type="compositionally biased region" description="Polar residues" evidence="6">
    <location>
        <begin position="767"/>
        <end position="776"/>
    </location>
</feature>
<evidence type="ECO:0000256" key="6">
    <source>
        <dbReference type="SAM" id="MobiDB-lite"/>
    </source>
</evidence>
<dbReference type="GO" id="GO:0003677">
    <property type="term" value="F:DNA binding"/>
    <property type="evidence" value="ECO:0007669"/>
    <property type="project" value="InterPro"/>
</dbReference>
<dbReference type="Gene3D" id="4.10.240.10">
    <property type="entry name" value="Zn(2)-C6 fungal-type DNA-binding domain"/>
    <property type="match status" value="1"/>
</dbReference>
<comment type="subcellular location">
    <subcellularLocation>
        <location evidence="1">Nucleus</location>
    </subcellularLocation>
</comment>
<dbReference type="CDD" id="cd12148">
    <property type="entry name" value="fungal_TF_MHR"/>
    <property type="match status" value="1"/>
</dbReference>
<feature type="region of interest" description="Disordered" evidence="6">
    <location>
        <begin position="751"/>
        <end position="817"/>
    </location>
</feature>
<dbReference type="GO" id="GO:0006351">
    <property type="term" value="P:DNA-templated transcription"/>
    <property type="evidence" value="ECO:0007669"/>
    <property type="project" value="InterPro"/>
</dbReference>
<dbReference type="SMART" id="SM00066">
    <property type="entry name" value="GAL4"/>
    <property type="match status" value="1"/>
</dbReference>
<keyword evidence="9" id="KW-1185">Reference proteome</keyword>
<keyword evidence="5" id="KW-0539">Nucleus</keyword>
<feature type="compositionally biased region" description="Polar residues" evidence="6">
    <location>
        <begin position="796"/>
        <end position="805"/>
    </location>
</feature>